<dbReference type="EMBL" id="MLYP01000072">
    <property type="protein sequence ID" value="OIJ86708.1"/>
    <property type="molecule type" value="Genomic_DNA"/>
</dbReference>
<dbReference type="Pfam" id="PF01979">
    <property type="entry name" value="Amidohydro_1"/>
    <property type="match status" value="1"/>
</dbReference>
<reference evidence="4 5" key="1">
    <citation type="submission" date="2016-10" db="EMBL/GenBank/DDBJ databases">
        <title>Genome sequence of Streptomyces sp. MUSC 93.</title>
        <authorList>
            <person name="Lee L.-H."/>
            <person name="Ser H.-L."/>
            <person name="Law J.W.-F."/>
        </authorList>
    </citation>
    <scope>NUCLEOTIDE SEQUENCE [LARGE SCALE GENOMIC DNA]</scope>
    <source>
        <strain evidence="4 5">MUSC 93</strain>
    </source>
</reference>
<evidence type="ECO:0000259" key="3">
    <source>
        <dbReference type="Pfam" id="PF01979"/>
    </source>
</evidence>
<dbReference type="PANTHER" id="PTHR43794:SF11">
    <property type="entry name" value="AMIDOHYDROLASE-RELATED DOMAIN-CONTAINING PROTEIN"/>
    <property type="match status" value="1"/>
</dbReference>
<proteinExistence type="predicted"/>
<name>A0A1S2NZ06_9ACTN</name>
<dbReference type="InterPro" id="IPR050287">
    <property type="entry name" value="MTA/SAH_deaminase"/>
</dbReference>
<evidence type="ECO:0000256" key="1">
    <source>
        <dbReference type="ARBA" id="ARBA00022801"/>
    </source>
</evidence>
<dbReference type="PANTHER" id="PTHR43794">
    <property type="entry name" value="AMINOHYDROLASE SSNA-RELATED"/>
    <property type="match status" value="1"/>
</dbReference>
<dbReference type="OrthoDB" id="3189065at2"/>
<gene>
    <name evidence="4" type="ORF">BIV24_25990</name>
</gene>
<keyword evidence="1" id="KW-0378">Hydrolase</keyword>
<feature type="region of interest" description="Disordered" evidence="2">
    <location>
        <begin position="499"/>
        <end position="536"/>
    </location>
</feature>
<organism evidence="4 5">
    <name type="scientific">Streptomyces colonosanans</name>
    <dbReference type="NCBI Taxonomy" id="1428652"/>
    <lineage>
        <taxon>Bacteria</taxon>
        <taxon>Bacillati</taxon>
        <taxon>Actinomycetota</taxon>
        <taxon>Actinomycetes</taxon>
        <taxon>Kitasatosporales</taxon>
        <taxon>Streptomycetaceae</taxon>
        <taxon>Streptomyces</taxon>
    </lineage>
</organism>
<protein>
    <recommendedName>
        <fullName evidence="3">Amidohydrolase-related domain-containing protein</fullName>
    </recommendedName>
</protein>
<evidence type="ECO:0000313" key="5">
    <source>
        <dbReference type="Proteomes" id="UP000179935"/>
    </source>
</evidence>
<dbReference type="SUPFAM" id="SSF51338">
    <property type="entry name" value="Composite domain of metallo-dependent hydrolases"/>
    <property type="match status" value="2"/>
</dbReference>
<dbReference type="InterPro" id="IPR032466">
    <property type="entry name" value="Metal_Hydrolase"/>
</dbReference>
<dbReference type="GO" id="GO:0016810">
    <property type="term" value="F:hydrolase activity, acting on carbon-nitrogen (but not peptide) bonds"/>
    <property type="evidence" value="ECO:0007669"/>
    <property type="project" value="InterPro"/>
</dbReference>
<comment type="caution">
    <text evidence="4">The sequence shown here is derived from an EMBL/GenBank/DDBJ whole genome shotgun (WGS) entry which is preliminary data.</text>
</comment>
<evidence type="ECO:0000256" key="2">
    <source>
        <dbReference type="SAM" id="MobiDB-lite"/>
    </source>
</evidence>
<evidence type="ECO:0000313" key="4">
    <source>
        <dbReference type="EMBL" id="OIJ86708.1"/>
    </source>
</evidence>
<dbReference type="STRING" id="1428652.BIV24_25990"/>
<dbReference type="InterPro" id="IPR011059">
    <property type="entry name" value="Metal-dep_hydrolase_composite"/>
</dbReference>
<feature type="compositionally biased region" description="Low complexity" evidence="2">
    <location>
        <begin position="516"/>
        <end position="529"/>
    </location>
</feature>
<accession>A0A1S2NZ06</accession>
<keyword evidence="5" id="KW-1185">Reference proteome</keyword>
<dbReference type="Gene3D" id="3.20.20.140">
    <property type="entry name" value="Metal-dependent hydrolases"/>
    <property type="match status" value="1"/>
</dbReference>
<dbReference type="AlphaFoldDB" id="A0A1S2NZ06"/>
<dbReference type="InterPro" id="IPR006680">
    <property type="entry name" value="Amidohydro-rel"/>
</dbReference>
<sequence>MSGFPLLDDEGLPARPAALLIQGGHLCTADAAARVHPTGSVLVIGDRIAAVGSVEEVAQAVADLTPEQQAGLRRIDAGSMLVMPGFVNNHWHDLFAVRLPFKGALRSPQDRADEPGFMALGGEITKVSAGFEGFRRLVDALQPDEARAVARYATWTQLRSGTTTLGDVGSVNRPEALADAALELGIRCSVSAWVADTQCGTGVAAPARTRDADAELAWIQQVLDRCAADRTARLRAWPTAPYLTNMSHELGRGLARLSAEYDVPFATHVGALRNEAEAIRTYFGTTPIRRLDRLGLLNHRLVAVHCAFADPDERRMLVEAEAHISHSPAKYGPTGESTLTETGLIPGLRRSGLDVSLSTDGGVFPVMGMAEEMRAAWQMYNELAADHTALLASEALAMATRIAARGLAWDREVGSLEVGKQADLVLVPIDDWRYLLNPRPLEAYLTLGGTQDVHTVLVAGRILLENGRTTHVDEAALQDEYLQALRYVATKPAGCCSPPHTGRGSASAPGISTGRTRACSPASTTPSPARSDRRPHPTTWYACAGCWIPTGRPAGSP</sequence>
<dbReference type="SUPFAM" id="SSF51556">
    <property type="entry name" value="Metallo-dependent hydrolases"/>
    <property type="match status" value="1"/>
</dbReference>
<dbReference type="Proteomes" id="UP000179935">
    <property type="component" value="Unassembled WGS sequence"/>
</dbReference>
<feature type="domain" description="Amidohydrolase-related" evidence="3">
    <location>
        <begin position="81"/>
        <end position="462"/>
    </location>
</feature>
<dbReference type="Gene3D" id="2.30.40.10">
    <property type="entry name" value="Urease, subunit C, domain 1"/>
    <property type="match status" value="1"/>
</dbReference>